<evidence type="ECO:0000313" key="3">
    <source>
        <dbReference type="EMBL" id="WZJ21773.1"/>
    </source>
</evidence>
<dbReference type="PANTHER" id="PTHR42951:SF4">
    <property type="entry name" value="ACYL-COENZYME A THIOESTERASE MBLAC2"/>
    <property type="match status" value="1"/>
</dbReference>
<reference evidence="3 4" key="1">
    <citation type="submission" date="2024-04" db="EMBL/GenBank/DDBJ databases">
        <title>Dissimilatory iodate-reducing microorganisms contribute to the enrichment of iodine in groundwater.</title>
        <authorList>
            <person name="Jiang Z."/>
        </authorList>
    </citation>
    <scope>NUCLEOTIDE SEQUENCE [LARGE SCALE GENOMIC DNA]</scope>
    <source>
        <strain evidence="3 4">NCP973</strain>
    </source>
</reference>
<dbReference type="InterPro" id="IPR036866">
    <property type="entry name" value="RibonucZ/Hydroxyglut_hydro"/>
</dbReference>
<dbReference type="PANTHER" id="PTHR42951">
    <property type="entry name" value="METALLO-BETA-LACTAMASE DOMAIN-CONTAINING"/>
    <property type="match status" value="1"/>
</dbReference>
<dbReference type="EMBL" id="CP151406">
    <property type="protein sequence ID" value="WZJ21773.1"/>
    <property type="molecule type" value="Genomic_DNA"/>
</dbReference>
<evidence type="ECO:0000313" key="4">
    <source>
        <dbReference type="Proteomes" id="UP001479520"/>
    </source>
</evidence>
<evidence type="ECO:0000256" key="1">
    <source>
        <dbReference type="ARBA" id="ARBA00005250"/>
    </source>
</evidence>
<keyword evidence="4" id="KW-1185">Reference proteome</keyword>
<dbReference type="InterPro" id="IPR050855">
    <property type="entry name" value="NDM-1-like"/>
</dbReference>
<dbReference type="InterPro" id="IPR001279">
    <property type="entry name" value="Metallo-B-lactamas"/>
</dbReference>
<dbReference type="Proteomes" id="UP001479520">
    <property type="component" value="Chromosome"/>
</dbReference>
<sequence>MTVRLPDSLRVLERGWLSANNVLCIDHDQATLIDSGYVTHAEQTLALVRQALDGRQLTRLVNTHSHSDHIGGNAALKTAFDCEIVVPAGMQATIAEWDEAALLLSPLGQQAAVFRHDALIHAGDELELGGLNWRAIAVPGHDMDALAYYNPERRILISGDALWENGFGVVFPELLGTADGLAATRATLEELSRLAVDIVIPGHGAPFADAAGALQRAFGRLDHFSANIDKLAWHAIKVITTFALMERQPMPARDFAAFVASLPIVIDLNQRYLAIADDELSARLQHELLHAGAIRRVDNMLASR</sequence>
<dbReference type="SUPFAM" id="SSF56281">
    <property type="entry name" value="Metallo-hydrolase/oxidoreductase"/>
    <property type="match status" value="1"/>
</dbReference>
<dbReference type="CDD" id="cd06262">
    <property type="entry name" value="metallo-hydrolase-like_MBL-fold"/>
    <property type="match status" value="1"/>
</dbReference>
<dbReference type="Pfam" id="PF00753">
    <property type="entry name" value="Lactamase_B"/>
    <property type="match status" value="1"/>
</dbReference>
<comment type="similarity">
    <text evidence="1">Belongs to the metallo-beta-lactamase superfamily. Class-B beta-lactamase family.</text>
</comment>
<dbReference type="Gene3D" id="3.60.15.10">
    <property type="entry name" value="Ribonuclease Z/Hydroxyacylglutathione hydrolase-like"/>
    <property type="match status" value="1"/>
</dbReference>
<dbReference type="RefSeq" id="WP_341743836.1">
    <property type="nucleotide sequence ID" value="NZ_CP151406.1"/>
</dbReference>
<feature type="domain" description="Metallo-beta-lactamase" evidence="2">
    <location>
        <begin position="18"/>
        <end position="203"/>
    </location>
</feature>
<protein>
    <submittedName>
        <fullName evidence="3">MBL fold metallo-hydrolase</fullName>
    </submittedName>
</protein>
<name>A0ABZ2XGL8_9RHOO</name>
<evidence type="ECO:0000259" key="2">
    <source>
        <dbReference type="SMART" id="SM00849"/>
    </source>
</evidence>
<dbReference type="SMART" id="SM00849">
    <property type="entry name" value="Lactamase_B"/>
    <property type="match status" value="1"/>
</dbReference>
<proteinExistence type="inferred from homology"/>
<accession>A0ABZ2XGL8</accession>
<gene>
    <name evidence="3" type="ORF">AADV58_01105</name>
</gene>
<organism evidence="3 4">
    <name type="scientific">Azonexus hydrophilus</name>
    <dbReference type="NCBI Taxonomy" id="418702"/>
    <lineage>
        <taxon>Bacteria</taxon>
        <taxon>Pseudomonadati</taxon>
        <taxon>Pseudomonadota</taxon>
        <taxon>Betaproteobacteria</taxon>
        <taxon>Rhodocyclales</taxon>
        <taxon>Azonexaceae</taxon>
        <taxon>Azonexus</taxon>
    </lineage>
</organism>